<evidence type="ECO:0000313" key="1">
    <source>
        <dbReference type="EMBL" id="QYW04737.1"/>
    </source>
</evidence>
<proteinExistence type="predicted"/>
<organism evidence="1 2">
    <name type="scientific">Erwinia phage pEa_SNUABM_7</name>
    <dbReference type="NCBI Taxonomy" id="2866695"/>
    <lineage>
        <taxon>Viruses</taxon>
        <taxon>Duplodnaviria</taxon>
        <taxon>Heunggongvirae</taxon>
        <taxon>Uroviricota</taxon>
        <taxon>Caudoviricetes</taxon>
        <taxon>Snuvirus</taxon>
        <taxon>Snuvirus SNUABM7</taxon>
    </lineage>
</organism>
<accession>A0AAE8BLC1</accession>
<keyword evidence="2" id="KW-1185">Reference proteome</keyword>
<dbReference type="Proteomes" id="UP000827609">
    <property type="component" value="Segment"/>
</dbReference>
<gene>
    <name evidence="1" type="ORF">pEaSNUABM7_00069</name>
</gene>
<protein>
    <submittedName>
        <fullName evidence="1">Uncharacterized protein</fullName>
    </submittedName>
</protein>
<dbReference type="EMBL" id="MZ475896">
    <property type="protein sequence ID" value="QYW04737.1"/>
    <property type="molecule type" value="Genomic_DNA"/>
</dbReference>
<evidence type="ECO:0000313" key="2">
    <source>
        <dbReference type="Proteomes" id="UP000827609"/>
    </source>
</evidence>
<reference evidence="1" key="1">
    <citation type="submission" date="2021-06" db="EMBL/GenBank/DDBJ databases">
        <title>Complete genome sequence of Erwinia phage pEa_SNUABM_7.</title>
        <authorList>
            <person name="Kim S.G."/>
            <person name="Park S.C."/>
        </authorList>
    </citation>
    <scope>NUCLEOTIDE SEQUENCE</scope>
</reference>
<sequence length="82" mass="9328">MTAAERSKKLRNRMAPLGKRVDIYMDEETLKAIDREVAQRPALVGITPAVARSQLLREILTGREFLADLTAFEYHRGQTRDA</sequence>
<name>A0AAE8BLC1_9CAUD</name>